<dbReference type="InterPro" id="IPR003594">
    <property type="entry name" value="HATPase_dom"/>
</dbReference>
<dbReference type="SMART" id="SM00387">
    <property type="entry name" value="HATPase_c"/>
    <property type="match status" value="1"/>
</dbReference>
<keyword evidence="8 10" id="KW-0472">Membrane</keyword>
<dbReference type="CDD" id="cd06225">
    <property type="entry name" value="HAMP"/>
    <property type="match status" value="1"/>
</dbReference>
<organism evidence="12 13">
    <name type="scientific">Candidatus Reconcilbacillus cellulovorans</name>
    <dbReference type="NCBI Taxonomy" id="1906605"/>
    <lineage>
        <taxon>Bacteria</taxon>
        <taxon>Bacillati</taxon>
        <taxon>Bacillota</taxon>
        <taxon>Bacilli</taxon>
        <taxon>Bacillales</taxon>
        <taxon>Paenibacillaceae</taxon>
        <taxon>Candidatus Reconcilbacillus</taxon>
    </lineage>
</organism>
<keyword evidence="9" id="KW-0175">Coiled coil</keyword>
<evidence type="ECO:0000256" key="8">
    <source>
        <dbReference type="ARBA" id="ARBA00023136"/>
    </source>
</evidence>
<dbReference type="InterPro" id="IPR010559">
    <property type="entry name" value="Sig_transdc_His_kin_internal"/>
</dbReference>
<dbReference type="EMBL" id="MOXJ01000011">
    <property type="protein sequence ID" value="PDO10659.1"/>
    <property type="molecule type" value="Genomic_DNA"/>
</dbReference>
<evidence type="ECO:0000256" key="2">
    <source>
        <dbReference type="ARBA" id="ARBA00022475"/>
    </source>
</evidence>
<dbReference type="SMART" id="SM00304">
    <property type="entry name" value="HAMP"/>
    <property type="match status" value="1"/>
</dbReference>
<keyword evidence="6" id="KW-0418">Kinase</keyword>
<dbReference type="GO" id="GO:0005886">
    <property type="term" value="C:plasma membrane"/>
    <property type="evidence" value="ECO:0007669"/>
    <property type="project" value="UniProtKB-SubCell"/>
</dbReference>
<comment type="caution">
    <text evidence="12">The sequence shown here is derived from an EMBL/GenBank/DDBJ whole genome shotgun (WGS) entry which is preliminary data.</text>
</comment>
<evidence type="ECO:0000256" key="4">
    <source>
        <dbReference type="ARBA" id="ARBA00022679"/>
    </source>
</evidence>
<dbReference type="PANTHER" id="PTHR34220:SF7">
    <property type="entry name" value="SENSOR HISTIDINE KINASE YPDA"/>
    <property type="match status" value="1"/>
</dbReference>
<feature type="transmembrane region" description="Helical" evidence="10">
    <location>
        <begin position="302"/>
        <end position="320"/>
    </location>
</feature>
<keyword evidence="5 10" id="KW-0812">Transmembrane</keyword>
<protein>
    <recommendedName>
        <fullName evidence="11">HAMP domain-containing protein</fullName>
    </recommendedName>
</protein>
<dbReference type="SUPFAM" id="SSF55874">
    <property type="entry name" value="ATPase domain of HSP90 chaperone/DNA topoisomerase II/histidine kinase"/>
    <property type="match status" value="1"/>
</dbReference>
<dbReference type="InterPro" id="IPR003660">
    <property type="entry name" value="HAMP_dom"/>
</dbReference>
<dbReference type="InterPro" id="IPR033479">
    <property type="entry name" value="dCache_1"/>
</dbReference>
<keyword evidence="2" id="KW-1003">Cell membrane</keyword>
<dbReference type="InterPro" id="IPR050640">
    <property type="entry name" value="Bact_2-comp_sensor_kinase"/>
</dbReference>
<reference evidence="12 13" key="1">
    <citation type="submission" date="2016-12" db="EMBL/GenBank/DDBJ databases">
        <title>Candidatus Reconcilibacillus cellulovorans genome.</title>
        <authorList>
            <person name="Kolinko S."/>
            <person name="Wu Y.-W."/>
            <person name="Tachea F."/>
            <person name="Denzel E."/>
            <person name="Hiras J."/>
            <person name="Baecker N."/>
            <person name="Chan L.J."/>
            <person name="Eichorst S.A."/>
            <person name="Frey D."/>
            <person name="Adams P.D."/>
            <person name="Pray T."/>
            <person name="Tanjore D."/>
            <person name="Petzold C.J."/>
            <person name="Gladden J.M."/>
            <person name="Simmons B.A."/>
            <person name="Singer S.W."/>
        </authorList>
    </citation>
    <scope>NUCLEOTIDE SEQUENCE [LARGE SCALE GENOMIC DNA]</scope>
    <source>
        <strain evidence="12">JTherm</strain>
    </source>
</reference>
<name>A0A2A6E1H2_9BACL</name>
<dbReference type="InterPro" id="IPR036890">
    <property type="entry name" value="HATPase_C_sf"/>
</dbReference>
<evidence type="ECO:0000259" key="11">
    <source>
        <dbReference type="PROSITE" id="PS50885"/>
    </source>
</evidence>
<dbReference type="Pfam" id="PF02518">
    <property type="entry name" value="HATPase_c"/>
    <property type="match status" value="1"/>
</dbReference>
<keyword evidence="4" id="KW-0808">Transferase</keyword>
<feature type="coiled-coil region" evidence="9">
    <location>
        <begin position="354"/>
        <end position="389"/>
    </location>
</feature>
<keyword evidence="7 10" id="KW-1133">Transmembrane helix</keyword>
<gene>
    <name evidence="12" type="ORF">BLM47_06080</name>
</gene>
<evidence type="ECO:0000256" key="10">
    <source>
        <dbReference type="SAM" id="Phobius"/>
    </source>
</evidence>
<dbReference type="PANTHER" id="PTHR34220">
    <property type="entry name" value="SENSOR HISTIDINE KINASE YPDA"/>
    <property type="match status" value="1"/>
</dbReference>
<dbReference type="GO" id="GO:0000155">
    <property type="term" value="F:phosphorelay sensor kinase activity"/>
    <property type="evidence" value="ECO:0007669"/>
    <property type="project" value="InterPro"/>
</dbReference>
<dbReference type="Gene3D" id="3.30.565.10">
    <property type="entry name" value="Histidine kinase-like ATPase, C-terminal domain"/>
    <property type="match status" value="1"/>
</dbReference>
<dbReference type="Pfam" id="PF00672">
    <property type="entry name" value="HAMP"/>
    <property type="match status" value="1"/>
</dbReference>
<accession>A0A2A6E1H2</accession>
<dbReference type="Proteomes" id="UP000243688">
    <property type="component" value="Unassembled WGS sequence"/>
</dbReference>
<dbReference type="AlphaFoldDB" id="A0A2A6E1H2"/>
<evidence type="ECO:0000256" key="1">
    <source>
        <dbReference type="ARBA" id="ARBA00004651"/>
    </source>
</evidence>
<keyword evidence="3" id="KW-0597">Phosphoprotein</keyword>
<dbReference type="Pfam" id="PF02743">
    <property type="entry name" value="dCache_1"/>
    <property type="match status" value="1"/>
</dbReference>
<dbReference type="Gene3D" id="6.10.340.10">
    <property type="match status" value="1"/>
</dbReference>
<evidence type="ECO:0000256" key="6">
    <source>
        <dbReference type="ARBA" id="ARBA00022777"/>
    </source>
</evidence>
<dbReference type="SUPFAM" id="SSF158472">
    <property type="entry name" value="HAMP domain-like"/>
    <property type="match status" value="1"/>
</dbReference>
<evidence type="ECO:0000313" key="12">
    <source>
        <dbReference type="EMBL" id="PDO10659.1"/>
    </source>
</evidence>
<comment type="subcellular location">
    <subcellularLocation>
        <location evidence="1">Cell membrane</location>
        <topology evidence="1">Multi-pass membrane protein</topology>
    </subcellularLocation>
</comment>
<dbReference type="PROSITE" id="PS50885">
    <property type="entry name" value="HAMP"/>
    <property type="match status" value="1"/>
</dbReference>
<dbReference type="Pfam" id="PF06580">
    <property type="entry name" value="His_kinase"/>
    <property type="match status" value="1"/>
</dbReference>
<evidence type="ECO:0000256" key="5">
    <source>
        <dbReference type="ARBA" id="ARBA00022692"/>
    </source>
</evidence>
<proteinExistence type="predicted"/>
<feature type="domain" description="HAMP" evidence="11">
    <location>
        <begin position="317"/>
        <end position="369"/>
    </location>
</feature>
<evidence type="ECO:0000256" key="7">
    <source>
        <dbReference type="ARBA" id="ARBA00022989"/>
    </source>
</evidence>
<sequence>MLRRTPLFVQMIAGFSFILLAVVAAAVYSSYQTSSYLLLENAGRYLNESVRQIMGKLDVLFTEYDHFTQMVAFNPTLQQYLSEVAFGRNTDKSAYEITRFLADQNRYLGMRAMNILHLTDVRGGFYSPSVTASLLWKREADMAGQAWYPLVEQGRGRMLWFSDAIWNGGHAQAVIGARRINDLQTLDKRGLLIVAFPVTQLESAVGPVRLGNAADVQIIDRFGRVVYSTRPEEIGRKADAGLTAELARRPNRPVKWTDGGETIFVFQAQSEYSGWRVLAFIRPNVAFRDLDRIGRNAVTTVLSGWAAAFGLSVFFAWTLVRPIRDMAKRLRRINRGSLEPLPDRANSLEISVLKESFNRMIRDLDETIRDLARKQLSEKQAQLAALKAQFRPHFLYNSLNSIYWSLLDAGHTKQAEMVLALSELMRYSIQPGSEWVTVAEDVEQLRRFLLIAKLRYGERLQADVEVDPDALRLKMMKLLLQPLVENAITHGLEPKKGPWRLRVRIRLVDASLHFVVEDNGVGMPEAVRQRVLTDASGAGDRPFHTGIGLANLRERIKLLYGLPDALRLDESEWGGLKVEVTLPADIRG</sequence>
<evidence type="ECO:0000256" key="3">
    <source>
        <dbReference type="ARBA" id="ARBA00022553"/>
    </source>
</evidence>
<evidence type="ECO:0000313" key="13">
    <source>
        <dbReference type="Proteomes" id="UP000243688"/>
    </source>
</evidence>
<evidence type="ECO:0000256" key="9">
    <source>
        <dbReference type="SAM" id="Coils"/>
    </source>
</evidence>